<dbReference type="Proteomes" id="UP000000530">
    <property type="component" value="Chromosome"/>
</dbReference>
<dbReference type="KEGG" id="sac:SACOL0450"/>
<reference evidence="1 2" key="1">
    <citation type="journal article" date="2005" name="J. Bacteriol.">
        <title>Insights on evolution of virulence and resistance from the complete genome analysis of an early methicillin-resistant Staphylococcus aureus strain and a biofilm-producing methicillin-resistant Staphylococcus epidermidis strain.</title>
        <authorList>
            <person name="Gill S.R."/>
            <person name="Fouts D.E."/>
            <person name="Archer G.L."/>
            <person name="Mongodin E.F."/>
            <person name="Deboy R.T."/>
            <person name="Ravel J."/>
            <person name="Paulsen I.T."/>
            <person name="Kolonay J.F."/>
            <person name="Brinkac L."/>
            <person name="Beanan M."/>
            <person name="Dodson R.J."/>
            <person name="Daugherty S.C."/>
            <person name="Madupu R."/>
            <person name="Angiuoli S.V."/>
            <person name="Durkin A.S."/>
            <person name="Haft D.H."/>
            <person name="Vamathevan J."/>
            <person name="Khouri H."/>
            <person name="Utterback T."/>
            <person name="Lee C."/>
            <person name="Dimitrov G."/>
            <person name="Jiang L."/>
            <person name="Qin H."/>
            <person name="Weidman J."/>
            <person name="Tran K."/>
            <person name="Kang K."/>
            <person name="Hance I.R."/>
            <person name="Nelson K.E."/>
            <person name="Fraser C.M."/>
        </authorList>
    </citation>
    <scope>NUCLEOTIDE SEQUENCE [LARGE SCALE GENOMIC DNA]</scope>
    <source>
        <strain evidence="1 2">COL</strain>
    </source>
</reference>
<evidence type="ECO:0000313" key="1">
    <source>
        <dbReference type="EMBL" id="AAW38917.1"/>
    </source>
</evidence>
<accession>A0A0H2X0H3</accession>
<organism evidence="1 2">
    <name type="scientific">Staphylococcus aureus (strain COL)</name>
    <dbReference type="NCBI Taxonomy" id="93062"/>
    <lineage>
        <taxon>Bacteria</taxon>
        <taxon>Bacillati</taxon>
        <taxon>Bacillota</taxon>
        <taxon>Bacilli</taxon>
        <taxon>Bacillales</taxon>
        <taxon>Staphylococcaceae</taxon>
        <taxon>Staphylococcus</taxon>
    </lineage>
</organism>
<name>A0A0H2X0H3_STAAC</name>
<sequence length="97" mass="11356">MINLIYTTRCAIMLKVCTSRKQINMKNDIEKEKYVNEIIMLLRTIPTSKLVQPIMQLFIDKAILNNVQNDALLIEKATHARNHLRLWSLQGHRDIPN</sequence>
<protein>
    <submittedName>
        <fullName evidence="1">Uncharacterized protein</fullName>
    </submittedName>
</protein>
<dbReference type="SMR" id="A0A0H2X0H3"/>
<dbReference type="EMBL" id="CP000046">
    <property type="protein sequence ID" value="AAW38917.1"/>
    <property type="molecule type" value="Genomic_DNA"/>
</dbReference>
<gene>
    <name evidence="1" type="ordered locus">SACOL0450</name>
</gene>
<dbReference type="HOGENOM" id="CLU_192318_0_0_9"/>
<evidence type="ECO:0000313" key="2">
    <source>
        <dbReference type="Proteomes" id="UP000000530"/>
    </source>
</evidence>
<dbReference type="AlphaFoldDB" id="A0A0H2X0H3"/>
<proteinExistence type="predicted"/>